<proteinExistence type="predicted"/>
<dbReference type="Gene3D" id="3.40.50.720">
    <property type="entry name" value="NAD(P)-binding Rossmann-like Domain"/>
    <property type="match status" value="1"/>
</dbReference>
<feature type="domain" description="NAD-dependent epimerase/dehydratase" evidence="1">
    <location>
        <begin position="8"/>
        <end position="53"/>
    </location>
</feature>
<evidence type="ECO:0000313" key="3">
    <source>
        <dbReference type="Proteomes" id="UP000324222"/>
    </source>
</evidence>
<dbReference type="SUPFAM" id="SSF51735">
    <property type="entry name" value="NAD(P)-binding Rossmann-fold domains"/>
    <property type="match status" value="1"/>
</dbReference>
<protein>
    <recommendedName>
        <fullName evidence="1">NAD-dependent epimerase/dehydratase domain-containing protein</fullName>
    </recommendedName>
</protein>
<dbReference type="EMBL" id="VSRR010104762">
    <property type="protein sequence ID" value="MPC96131.1"/>
    <property type="molecule type" value="Genomic_DNA"/>
</dbReference>
<comment type="caution">
    <text evidence="2">The sequence shown here is derived from an EMBL/GenBank/DDBJ whole genome shotgun (WGS) entry which is preliminary data.</text>
</comment>
<reference evidence="2 3" key="1">
    <citation type="submission" date="2019-05" db="EMBL/GenBank/DDBJ databases">
        <title>Another draft genome of Portunus trituberculatus and its Hox gene families provides insights of decapod evolution.</title>
        <authorList>
            <person name="Jeong J.-H."/>
            <person name="Song I."/>
            <person name="Kim S."/>
            <person name="Choi T."/>
            <person name="Kim D."/>
            <person name="Ryu S."/>
            <person name="Kim W."/>
        </authorList>
    </citation>
    <scope>NUCLEOTIDE SEQUENCE [LARGE SCALE GENOMIC DNA]</scope>
    <source>
        <tissue evidence="2">Muscle</tissue>
    </source>
</reference>
<dbReference type="OrthoDB" id="6235964at2759"/>
<keyword evidence="3" id="KW-1185">Reference proteome</keyword>
<accession>A0A5B7JDT1</accession>
<dbReference type="AlphaFoldDB" id="A0A5B7JDT1"/>
<dbReference type="InterPro" id="IPR036291">
    <property type="entry name" value="NAD(P)-bd_dom_sf"/>
</dbReference>
<gene>
    <name evidence="2" type="ORF">E2C01_091373</name>
</gene>
<name>A0A5B7JDT1_PORTR</name>
<sequence length="84" mass="9032">MCNPPCCVLVTGASGLLGRAVCGVLREAGHAVKGLAFSRFTSHSKSLSGKKWLWRVICHSHTAQHYTSSPPKDISNILETQIAN</sequence>
<dbReference type="Pfam" id="PF01370">
    <property type="entry name" value="Epimerase"/>
    <property type="match status" value="1"/>
</dbReference>
<dbReference type="InterPro" id="IPR001509">
    <property type="entry name" value="Epimerase_deHydtase"/>
</dbReference>
<dbReference type="Proteomes" id="UP000324222">
    <property type="component" value="Unassembled WGS sequence"/>
</dbReference>
<organism evidence="2 3">
    <name type="scientific">Portunus trituberculatus</name>
    <name type="common">Swimming crab</name>
    <name type="synonym">Neptunus trituberculatus</name>
    <dbReference type="NCBI Taxonomy" id="210409"/>
    <lineage>
        <taxon>Eukaryota</taxon>
        <taxon>Metazoa</taxon>
        <taxon>Ecdysozoa</taxon>
        <taxon>Arthropoda</taxon>
        <taxon>Crustacea</taxon>
        <taxon>Multicrustacea</taxon>
        <taxon>Malacostraca</taxon>
        <taxon>Eumalacostraca</taxon>
        <taxon>Eucarida</taxon>
        <taxon>Decapoda</taxon>
        <taxon>Pleocyemata</taxon>
        <taxon>Brachyura</taxon>
        <taxon>Eubrachyura</taxon>
        <taxon>Portunoidea</taxon>
        <taxon>Portunidae</taxon>
        <taxon>Portuninae</taxon>
        <taxon>Portunus</taxon>
    </lineage>
</organism>
<evidence type="ECO:0000313" key="2">
    <source>
        <dbReference type="EMBL" id="MPC96131.1"/>
    </source>
</evidence>
<evidence type="ECO:0000259" key="1">
    <source>
        <dbReference type="Pfam" id="PF01370"/>
    </source>
</evidence>